<sequence length="356" mass="39633">MYYLLEKIRASVLFISAIFTVSFVCVVLYTPAISINDLLIGAILFSIGNLYGLYLWFRERRIPESLGNLLAIIVAVTASIAAFKNGFIALSLYPFVLVICLFLANRAIYGLISIGLLGTSIYIASITIGQDFYSAIRVCLSIASIVTLGQIIHVFLYRYMQEQDASISELTKNEQKLVQRAETLERDKMAAEEQAYSDSLTGLFNRRKLNECVPELIEQCEQEQKPLAAILLDIDHFKSVNDEYGHAAGDKVLIEIAKVIHQNIRESDMAFRFGGEEFLIVCPNLSLPQATRLAETVREQVYSTSFSLVPKQSASFGVTERVTNETSSAIIARADRALYRAKQNGRNQVVADSVVA</sequence>
<accession>A0ABS0ZBW8</accession>
<feature type="transmembrane region" description="Helical" evidence="4">
    <location>
        <begin position="12"/>
        <end position="32"/>
    </location>
</feature>
<proteinExistence type="predicted"/>
<dbReference type="Pfam" id="PF00990">
    <property type="entry name" value="GGDEF"/>
    <property type="match status" value="1"/>
</dbReference>
<comment type="catalytic activity">
    <reaction evidence="2">
        <text>2 GTP = 3',3'-c-di-GMP + 2 diphosphate</text>
        <dbReference type="Rhea" id="RHEA:24898"/>
        <dbReference type="ChEBI" id="CHEBI:33019"/>
        <dbReference type="ChEBI" id="CHEBI:37565"/>
        <dbReference type="ChEBI" id="CHEBI:58805"/>
        <dbReference type="EC" id="2.7.7.65"/>
    </reaction>
</comment>
<dbReference type="Gene3D" id="3.30.70.270">
    <property type="match status" value="1"/>
</dbReference>
<keyword evidence="4" id="KW-0812">Transmembrane</keyword>
<dbReference type="InterPro" id="IPR000160">
    <property type="entry name" value="GGDEF_dom"/>
</dbReference>
<dbReference type="SUPFAM" id="SSF55073">
    <property type="entry name" value="Nucleotide cyclase"/>
    <property type="match status" value="1"/>
</dbReference>
<feature type="transmembrane region" description="Helical" evidence="4">
    <location>
        <begin position="38"/>
        <end position="57"/>
    </location>
</feature>
<evidence type="ECO:0000256" key="4">
    <source>
        <dbReference type="SAM" id="Phobius"/>
    </source>
</evidence>
<comment type="caution">
    <text evidence="6">The sequence shown here is derived from an EMBL/GenBank/DDBJ whole genome shotgun (WGS) entry which is preliminary data.</text>
</comment>
<dbReference type="NCBIfam" id="TIGR00254">
    <property type="entry name" value="GGDEF"/>
    <property type="match status" value="1"/>
</dbReference>
<reference evidence="6 7" key="1">
    <citation type="submission" date="2020-12" db="EMBL/GenBank/DDBJ databases">
        <title>Comparative genome analysis of fungal antagonists Marinomonas ostreistagni 398 and M. spartinae 468.</title>
        <authorList>
            <person name="Fields J.L."/>
            <person name="Mavrodi O.V."/>
            <person name="Biber P.D."/>
            <person name="Indest K.J."/>
            <person name="Mavrodi D.V."/>
        </authorList>
    </citation>
    <scope>NUCLEOTIDE SEQUENCE [LARGE SCALE GENOMIC DNA]</scope>
    <source>
        <strain evidence="6 7">USM7</strain>
    </source>
</reference>
<dbReference type="EMBL" id="JAEMUH010000009">
    <property type="protein sequence ID" value="MBJ7551160.1"/>
    <property type="molecule type" value="Genomic_DNA"/>
</dbReference>
<feature type="transmembrane region" description="Helical" evidence="4">
    <location>
        <begin position="107"/>
        <end position="126"/>
    </location>
</feature>
<feature type="domain" description="GGDEF" evidence="5">
    <location>
        <begin position="225"/>
        <end position="354"/>
    </location>
</feature>
<evidence type="ECO:0000256" key="2">
    <source>
        <dbReference type="ARBA" id="ARBA00034247"/>
    </source>
</evidence>
<dbReference type="SMART" id="SM00267">
    <property type="entry name" value="GGDEF"/>
    <property type="match status" value="1"/>
</dbReference>
<keyword evidence="4" id="KW-1133">Transmembrane helix</keyword>
<keyword evidence="7" id="KW-1185">Reference proteome</keyword>
<evidence type="ECO:0000313" key="6">
    <source>
        <dbReference type="EMBL" id="MBJ7551160.1"/>
    </source>
</evidence>
<feature type="transmembrane region" description="Helical" evidence="4">
    <location>
        <begin position="138"/>
        <end position="160"/>
    </location>
</feature>
<evidence type="ECO:0000256" key="1">
    <source>
        <dbReference type="ARBA" id="ARBA00012528"/>
    </source>
</evidence>
<name>A0ABS0ZBW8_9GAMM</name>
<dbReference type="InterPro" id="IPR043128">
    <property type="entry name" value="Rev_trsase/Diguanyl_cyclase"/>
</dbReference>
<feature type="transmembrane region" description="Helical" evidence="4">
    <location>
        <begin position="69"/>
        <end position="95"/>
    </location>
</feature>
<protein>
    <recommendedName>
        <fullName evidence="1">diguanylate cyclase</fullName>
        <ecNumber evidence="1">2.7.7.65</ecNumber>
    </recommendedName>
</protein>
<dbReference type="RefSeq" id="WP_199462752.1">
    <property type="nucleotide sequence ID" value="NZ_JAEMUH010000009.1"/>
</dbReference>
<gene>
    <name evidence="6" type="ORF">JHD44_10740</name>
</gene>
<dbReference type="CDD" id="cd01949">
    <property type="entry name" value="GGDEF"/>
    <property type="match status" value="1"/>
</dbReference>
<dbReference type="Proteomes" id="UP000598488">
    <property type="component" value="Unassembled WGS sequence"/>
</dbReference>
<keyword evidence="3" id="KW-0175">Coiled coil</keyword>
<dbReference type="InterPro" id="IPR029787">
    <property type="entry name" value="Nucleotide_cyclase"/>
</dbReference>
<dbReference type="InterPro" id="IPR050469">
    <property type="entry name" value="Diguanylate_Cyclase"/>
</dbReference>
<dbReference type="PANTHER" id="PTHR45138">
    <property type="entry name" value="REGULATORY COMPONENTS OF SENSORY TRANSDUCTION SYSTEM"/>
    <property type="match status" value="1"/>
</dbReference>
<feature type="coiled-coil region" evidence="3">
    <location>
        <begin position="167"/>
        <end position="194"/>
    </location>
</feature>
<evidence type="ECO:0000256" key="3">
    <source>
        <dbReference type="SAM" id="Coils"/>
    </source>
</evidence>
<dbReference type="EC" id="2.7.7.65" evidence="1"/>
<keyword evidence="4" id="KW-0472">Membrane</keyword>
<dbReference type="PANTHER" id="PTHR45138:SF9">
    <property type="entry name" value="DIGUANYLATE CYCLASE DGCM-RELATED"/>
    <property type="match status" value="1"/>
</dbReference>
<evidence type="ECO:0000259" key="5">
    <source>
        <dbReference type="PROSITE" id="PS50887"/>
    </source>
</evidence>
<evidence type="ECO:0000313" key="7">
    <source>
        <dbReference type="Proteomes" id="UP000598488"/>
    </source>
</evidence>
<organism evidence="6 7">
    <name type="scientific">Marinomonas ostreistagni</name>
    <dbReference type="NCBI Taxonomy" id="359209"/>
    <lineage>
        <taxon>Bacteria</taxon>
        <taxon>Pseudomonadati</taxon>
        <taxon>Pseudomonadota</taxon>
        <taxon>Gammaproteobacteria</taxon>
        <taxon>Oceanospirillales</taxon>
        <taxon>Oceanospirillaceae</taxon>
        <taxon>Marinomonas</taxon>
    </lineage>
</organism>
<dbReference type="PROSITE" id="PS50887">
    <property type="entry name" value="GGDEF"/>
    <property type="match status" value="1"/>
</dbReference>